<dbReference type="Pfam" id="PF00639">
    <property type="entry name" value="Rotamase"/>
    <property type="match status" value="1"/>
</dbReference>
<dbReference type="GO" id="GO:0003755">
    <property type="term" value="F:peptidyl-prolyl cis-trans isomerase activity"/>
    <property type="evidence" value="ECO:0007669"/>
    <property type="project" value="UniProtKB-KW"/>
</dbReference>
<evidence type="ECO:0000256" key="3">
    <source>
        <dbReference type="ARBA" id="ARBA00023110"/>
    </source>
</evidence>
<feature type="domain" description="PpiC" evidence="6">
    <location>
        <begin position="69"/>
        <end position="175"/>
    </location>
</feature>
<sequence>MLAAMRPLERHPRLVPLALGAALAAACGAPQPAPRAAPGESAIAEASAPSAAACLAAANAKRQPRADEPARIGVKHVLVRYAGADRAEGATRTREEACLRAMEARDKIRGGAGFDDVVAQYSEEAGAASRGGSLGTVERADVLPPFADAAFELDPHQLSDVVETRYGFHVIFRTE</sequence>
<protein>
    <recommendedName>
        <fullName evidence="2">peptidylprolyl isomerase</fullName>
        <ecNumber evidence="2">5.2.1.8</ecNumber>
    </recommendedName>
</protein>
<dbReference type="PANTHER" id="PTHR10657:SF4">
    <property type="entry name" value="PEPTIDYL-PROLYL CIS-TRANS ISOMERASE-RELATED"/>
    <property type="match status" value="1"/>
</dbReference>
<accession>A0A4P2QQG7</accession>
<dbReference type="Gene3D" id="3.10.50.40">
    <property type="match status" value="1"/>
</dbReference>
<dbReference type="PANTHER" id="PTHR10657">
    <property type="entry name" value="PEPTIDYL-PROLYL CIS-TRANS ISOMERASE"/>
    <property type="match status" value="1"/>
</dbReference>
<keyword evidence="3 5" id="KW-0697">Rotamase</keyword>
<dbReference type="EC" id="5.2.1.8" evidence="2"/>
<evidence type="ECO:0000313" key="8">
    <source>
        <dbReference type="Proteomes" id="UP000295497"/>
    </source>
</evidence>
<dbReference type="InterPro" id="IPR000297">
    <property type="entry name" value="PPIase_PpiC"/>
</dbReference>
<dbReference type="EMBL" id="CP012672">
    <property type="protein sequence ID" value="AUX32236.1"/>
    <property type="molecule type" value="Genomic_DNA"/>
</dbReference>
<dbReference type="AlphaFoldDB" id="A0A4P2QQG7"/>
<dbReference type="PROSITE" id="PS50198">
    <property type="entry name" value="PPIC_PPIASE_2"/>
    <property type="match status" value="1"/>
</dbReference>
<evidence type="ECO:0000313" key="7">
    <source>
        <dbReference type="EMBL" id="AUX32236.1"/>
    </source>
</evidence>
<evidence type="ECO:0000256" key="1">
    <source>
        <dbReference type="ARBA" id="ARBA00000971"/>
    </source>
</evidence>
<evidence type="ECO:0000256" key="4">
    <source>
        <dbReference type="ARBA" id="ARBA00023235"/>
    </source>
</evidence>
<evidence type="ECO:0000256" key="2">
    <source>
        <dbReference type="ARBA" id="ARBA00013194"/>
    </source>
</evidence>
<proteinExistence type="predicted"/>
<dbReference type="InterPro" id="IPR046357">
    <property type="entry name" value="PPIase_dom_sf"/>
</dbReference>
<organism evidence="7 8">
    <name type="scientific">Sorangium cellulosum</name>
    <name type="common">Polyangium cellulosum</name>
    <dbReference type="NCBI Taxonomy" id="56"/>
    <lineage>
        <taxon>Bacteria</taxon>
        <taxon>Pseudomonadati</taxon>
        <taxon>Myxococcota</taxon>
        <taxon>Polyangia</taxon>
        <taxon>Polyangiales</taxon>
        <taxon>Polyangiaceae</taxon>
        <taxon>Sorangium</taxon>
    </lineage>
</organism>
<reference evidence="7 8" key="1">
    <citation type="submission" date="2015-09" db="EMBL/GenBank/DDBJ databases">
        <title>Sorangium comparison.</title>
        <authorList>
            <person name="Zaburannyi N."/>
            <person name="Bunk B."/>
            <person name="Overmann J."/>
            <person name="Mueller R."/>
        </authorList>
    </citation>
    <scope>NUCLEOTIDE SEQUENCE [LARGE SCALE GENOMIC DNA]</scope>
    <source>
        <strain evidence="7 8">So ce836</strain>
    </source>
</reference>
<dbReference type="SUPFAM" id="SSF54534">
    <property type="entry name" value="FKBP-like"/>
    <property type="match status" value="1"/>
</dbReference>
<comment type="catalytic activity">
    <reaction evidence="1">
        <text>[protein]-peptidylproline (omega=180) = [protein]-peptidylproline (omega=0)</text>
        <dbReference type="Rhea" id="RHEA:16237"/>
        <dbReference type="Rhea" id="RHEA-COMP:10747"/>
        <dbReference type="Rhea" id="RHEA-COMP:10748"/>
        <dbReference type="ChEBI" id="CHEBI:83833"/>
        <dbReference type="ChEBI" id="CHEBI:83834"/>
        <dbReference type="EC" id="5.2.1.8"/>
    </reaction>
</comment>
<keyword evidence="4 5" id="KW-0413">Isomerase</keyword>
<evidence type="ECO:0000256" key="5">
    <source>
        <dbReference type="PROSITE-ProRule" id="PRU00278"/>
    </source>
</evidence>
<evidence type="ECO:0000259" key="6">
    <source>
        <dbReference type="PROSITE" id="PS50198"/>
    </source>
</evidence>
<dbReference type="GO" id="GO:0005829">
    <property type="term" value="C:cytosol"/>
    <property type="evidence" value="ECO:0007669"/>
    <property type="project" value="TreeGrafter"/>
</dbReference>
<gene>
    <name evidence="7" type="ORF">SOCE836_043730</name>
</gene>
<dbReference type="InterPro" id="IPR051370">
    <property type="entry name" value="PPIase_Pin1"/>
</dbReference>
<name>A0A4P2QQG7_SORCE</name>
<dbReference type="PROSITE" id="PS51257">
    <property type="entry name" value="PROKAR_LIPOPROTEIN"/>
    <property type="match status" value="1"/>
</dbReference>
<dbReference type="Proteomes" id="UP000295497">
    <property type="component" value="Chromosome"/>
</dbReference>